<dbReference type="InterPro" id="IPR056439">
    <property type="entry name" value="VBS_C3G9"/>
</dbReference>
<protein>
    <submittedName>
        <fullName evidence="5">DEKNAAC103331</fullName>
    </submittedName>
</protein>
<dbReference type="AlphaFoldDB" id="A0A448YNS1"/>
<gene>
    <name evidence="5" type="ORF">BRENAR_LOCUS3219</name>
</gene>
<name>A0A448YNS1_BRENA</name>
<evidence type="ECO:0000256" key="2">
    <source>
        <dbReference type="SAM" id="Coils"/>
    </source>
</evidence>
<feature type="region of interest" description="Disordered" evidence="3">
    <location>
        <begin position="67"/>
        <end position="87"/>
    </location>
</feature>
<dbReference type="GO" id="GO:0005934">
    <property type="term" value="C:cellular bud tip"/>
    <property type="evidence" value="ECO:0007669"/>
    <property type="project" value="TreeGrafter"/>
</dbReference>
<feature type="compositionally biased region" description="Acidic residues" evidence="3">
    <location>
        <begin position="990"/>
        <end position="1003"/>
    </location>
</feature>
<dbReference type="FunCoup" id="A0A448YNS1">
    <property type="interactions" value="175"/>
</dbReference>
<feature type="compositionally biased region" description="Basic and acidic residues" evidence="3">
    <location>
        <begin position="857"/>
        <end position="866"/>
    </location>
</feature>
<dbReference type="Gene3D" id="1.20.120.330">
    <property type="entry name" value="Nucleotidyltransferases domain 2"/>
    <property type="match status" value="1"/>
</dbReference>
<feature type="region of interest" description="Disordered" evidence="3">
    <location>
        <begin position="406"/>
        <end position="431"/>
    </location>
</feature>
<dbReference type="STRING" id="13370.A0A448YNS1"/>
<dbReference type="SMART" id="SM00555">
    <property type="entry name" value="GIT"/>
    <property type="match status" value="2"/>
</dbReference>
<dbReference type="GO" id="GO:0007124">
    <property type="term" value="P:pseudohyphal growth"/>
    <property type="evidence" value="ECO:0007669"/>
    <property type="project" value="TreeGrafter"/>
</dbReference>
<dbReference type="GO" id="GO:0005935">
    <property type="term" value="C:cellular bud neck"/>
    <property type="evidence" value="ECO:0007669"/>
    <property type="project" value="TreeGrafter"/>
</dbReference>
<feature type="compositionally biased region" description="Basic and acidic residues" evidence="3">
    <location>
        <begin position="179"/>
        <end position="198"/>
    </location>
</feature>
<dbReference type="InParanoid" id="A0A448YNS1"/>
<dbReference type="GO" id="GO:0036267">
    <property type="term" value="P:invasive filamentous growth"/>
    <property type="evidence" value="ECO:0007669"/>
    <property type="project" value="TreeGrafter"/>
</dbReference>
<feature type="region of interest" description="Disordered" evidence="3">
    <location>
        <begin position="750"/>
        <end position="889"/>
    </location>
</feature>
<feature type="region of interest" description="Disordered" evidence="3">
    <location>
        <begin position="635"/>
        <end position="657"/>
    </location>
</feature>
<feature type="compositionally biased region" description="Low complexity" evidence="3">
    <location>
        <begin position="815"/>
        <end position="837"/>
    </location>
</feature>
<dbReference type="Proteomes" id="UP000290900">
    <property type="component" value="Unassembled WGS sequence"/>
</dbReference>
<feature type="domain" description="GIT Spa2 homology (SHD)" evidence="4">
    <location>
        <begin position="88"/>
        <end position="118"/>
    </location>
</feature>
<keyword evidence="6" id="KW-1185">Reference proteome</keyword>
<evidence type="ECO:0000313" key="6">
    <source>
        <dbReference type="Proteomes" id="UP000290900"/>
    </source>
</evidence>
<keyword evidence="2" id="KW-0175">Coiled coil</keyword>
<evidence type="ECO:0000256" key="3">
    <source>
        <dbReference type="SAM" id="MobiDB-lite"/>
    </source>
</evidence>
<dbReference type="Pfam" id="PF08518">
    <property type="entry name" value="GIT_SHD"/>
    <property type="match status" value="2"/>
</dbReference>
<feature type="coiled-coil region" evidence="2">
    <location>
        <begin position="276"/>
        <end position="359"/>
    </location>
</feature>
<organism evidence="5 6">
    <name type="scientific">Brettanomyces naardenensis</name>
    <name type="common">Yeast</name>
    <dbReference type="NCBI Taxonomy" id="13370"/>
    <lineage>
        <taxon>Eukaryota</taxon>
        <taxon>Fungi</taxon>
        <taxon>Dikarya</taxon>
        <taxon>Ascomycota</taxon>
        <taxon>Saccharomycotina</taxon>
        <taxon>Pichiomycetes</taxon>
        <taxon>Pichiales</taxon>
        <taxon>Pichiaceae</taxon>
        <taxon>Brettanomyces</taxon>
    </lineage>
</organism>
<dbReference type="GO" id="GO:1902716">
    <property type="term" value="C:cell cortex of growing cell tip"/>
    <property type="evidence" value="ECO:0007669"/>
    <property type="project" value="TreeGrafter"/>
</dbReference>
<feature type="domain" description="GIT Spa2 homology (SHD)" evidence="4">
    <location>
        <begin position="38"/>
        <end position="68"/>
    </location>
</feature>
<feature type="region of interest" description="Disordered" evidence="3">
    <location>
        <begin position="966"/>
        <end position="1003"/>
    </location>
</feature>
<dbReference type="InterPro" id="IPR039892">
    <property type="entry name" value="Spa2/Sph1"/>
</dbReference>
<evidence type="ECO:0000256" key="1">
    <source>
        <dbReference type="ARBA" id="ARBA00022737"/>
    </source>
</evidence>
<dbReference type="GO" id="GO:0007121">
    <property type="term" value="P:bipolar cellular bud site selection"/>
    <property type="evidence" value="ECO:0007669"/>
    <property type="project" value="TreeGrafter"/>
</dbReference>
<dbReference type="InterPro" id="IPR013724">
    <property type="entry name" value="GIT_SHD"/>
</dbReference>
<dbReference type="PANTHER" id="PTHR21601:SF0">
    <property type="entry name" value="PROTEIN SPA2-RELATED"/>
    <property type="match status" value="1"/>
</dbReference>
<dbReference type="Pfam" id="PF12205">
    <property type="entry name" value="GIT1_C"/>
    <property type="match status" value="1"/>
</dbReference>
<feature type="compositionally biased region" description="Basic and acidic residues" evidence="3">
    <location>
        <begin position="418"/>
        <end position="431"/>
    </location>
</feature>
<dbReference type="OrthoDB" id="5588096at2759"/>
<keyword evidence="1" id="KW-0677">Repeat</keyword>
<accession>A0A448YNS1</accession>
<dbReference type="Gene3D" id="1.10.287.1490">
    <property type="match status" value="1"/>
</dbReference>
<dbReference type="Pfam" id="PF23742">
    <property type="entry name" value="VBS_C3G9"/>
    <property type="match status" value="1"/>
</dbReference>
<reference evidence="5 6" key="1">
    <citation type="submission" date="2018-12" db="EMBL/GenBank/DDBJ databases">
        <authorList>
            <person name="Tiukova I."/>
            <person name="Dainat J."/>
        </authorList>
    </citation>
    <scope>NUCLEOTIDE SEQUENCE [LARGE SCALE GENOMIC DNA]</scope>
</reference>
<dbReference type="InterPro" id="IPR022018">
    <property type="entry name" value="GIT1_C"/>
</dbReference>
<dbReference type="GO" id="GO:0005078">
    <property type="term" value="F:MAP-kinase scaffold activity"/>
    <property type="evidence" value="ECO:0007669"/>
    <property type="project" value="TreeGrafter"/>
</dbReference>
<feature type="compositionally biased region" description="Polar residues" evidence="3">
    <location>
        <begin position="406"/>
        <end position="417"/>
    </location>
</feature>
<evidence type="ECO:0000313" key="5">
    <source>
        <dbReference type="EMBL" id="VEU22488.1"/>
    </source>
</evidence>
<feature type="compositionally biased region" description="Basic and acidic residues" evidence="3">
    <location>
        <begin position="785"/>
        <end position="802"/>
    </location>
</feature>
<dbReference type="GO" id="GO:0005826">
    <property type="term" value="C:actomyosin contractile ring"/>
    <property type="evidence" value="ECO:0007669"/>
    <property type="project" value="TreeGrafter"/>
</dbReference>
<dbReference type="GO" id="GO:0000131">
    <property type="term" value="C:incipient cellular bud site"/>
    <property type="evidence" value="ECO:0007669"/>
    <property type="project" value="TreeGrafter"/>
</dbReference>
<dbReference type="GO" id="GO:0043332">
    <property type="term" value="C:mating projection tip"/>
    <property type="evidence" value="ECO:0007669"/>
    <property type="project" value="TreeGrafter"/>
</dbReference>
<proteinExistence type="predicted"/>
<sequence length="1163" mass="129705">MNSAESSNFVKYHKALQLYLGISQDALTPVTSSRVAKAREKLSRLTEIQFYDLSTDVYDELQRRINETNEKPKHLPPQSTYHPKRNQARQKLAALPSQRFKDLVNDVLYEIDKRHLTAGGVQQEQQQQQQQQQQKKDIGSPNLNQYPPAEAQQDYLPNQRSPKKPDLEVRTAIPQQSPERPDSERSELEIPRLEKLPLEIETPSQREIKASKVVPQRAELTWSSDDEDEDVANALKAVKSKPEGEVSNVPVSSPAPQIRVVSDEEFAAIKKRDDEIAVKDSQISSLQKQVSTLQKELEEQTAENHRNSNTIRETSVKNEELGSVLEKTKEENTRLLQTNEESRDRIDELQSQLDVLRSAPSDRSIVSSDEYTSLQKQYNELSQEKYMSTQLTKRLQDELSQLTVSNDSLKQENANLRDTTEKSYRGLQEEHDKLQKQYKSLQRDHATLKNTLDLPSKKVTSSSSSQDSDWKRKFEKLRSGEVVESILSKDTPDLKDLQRYCDVDGSVPLETVADFYASVEGLLSYVSGPVETEGLFHGVSEIVTAAGAIIKEAGSNDPTSKVGEKTQLIKSSLSNLLTSARYYALYKDVIPKLLIHASINDVYFALCDLVSLTKIHATGDSLIKAVQNYGSKVRKSLQTKNTNGHHSNHSGAGDIPSLEASPIERAYKSLSTQSDELRLSMPTSNALNEFDEPPRTPTFDEAGVRPLRMAQKLSASQESLNNASIDEKVPVPHNFGNTMSPISAIQVTRPDASPYANGNGRAIIKDTEVPDVVQPKKQSLPSNEPPKEAVKRDAPFKKDDSRGSPAFNTANVSVSSLASRFSESPSSSPRSLNSGNGYESARSTPKKENQLLSKLKKQFEEPEKGQQTKITNETFPGGGSPSPIKLHSNSEDVAKAFDKFGAKRRSTDSLKASVDKVVESEQNGKFVEIPPAVEKKEKEREIPVLKQPSVAGEEAVDGLLSPIHSSGDFPSAGSALNPLPKRIKPSTAELEPEPEEEEEEEDFDFENFNTLDPDNTLKELLLYLEHQTVEVIAAIQQLLKSIRDPKATRGLLRKAADQIIMVVKQMCEGTRTLMNQSRYADAMGHARYVVDVLQDCVTRMSKLYGTDLSKDMEYADKDFKQRSAGIAFDIARSTKELVKTVEEASLRDEIAVIDSRLNVPQPV</sequence>
<feature type="region of interest" description="Disordered" evidence="3">
    <location>
        <begin position="119"/>
        <end position="198"/>
    </location>
</feature>
<dbReference type="EMBL" id="CAACVR010000023">
    <property type="protein sequence ID" value="VEU22488.1"/>
    <property type="molecule type" value="Genomic_DNA"/>
</dbReference>
<feature type="compositionally biased region" description="Low complexity" evidence="3">
    <location>
        <begin position="122"/>
        <end position="133"/>
    </location>
</feature>
<evidence type="ECO:0000259" key="4">
    <source>
        <dbReference type="SMART" id="SM00555"/>
    </source>
</evidence>
<dbReference type="PANTHER" id="PTHR21601">
    <property type="entry name" value="SPA2 PROTEIN"/>
    <property type="match status" value="1"/>
</dbReference>